<keyword evidence="2" id="KW-0812">Transmembrane</keyword>
<evidence type="ECO:0000313" key="4">
    <source>
        <dbReference type="Proteomes" id="UP000078492"/>
    </source>
</evidence>
<protein>
    <submittedName>
        <fullName evidence="3">Uncharacterized protein</fullName>
    </submittedName>
</protein>
<proteinExistence type="predicted"/>
<keyword evidence="4" id="KW-1185">Reference proteome</keyword>
<keyword evidence="2" id="KW-0472">Membrane</keyword>
<feature type="transmembrane region" description="Helical" evidence="2">
    <location>
        <begin position="57"/>
        <end position="80"/>
    </location>
</feature>
<reference evidence="3 4" key="1">
    <citation type="submission" date="2015-09" db="EMBL/GenBank/DDBJ databases">
        <title>Trachymyrmex cornetzi WGS genome.</title>
        <authorList>
            <person name="Nygaard S."/>
            <person name="Hu H."/>
            <person name="Boomsma J."/>
            <person name="Zhang G."/>
        </authorList>
    </citation>
    <scope>NUCLEOTIDE SEQUENCE [LARGE SCALE GENOMIC DNA]</scope>
    <source>
        <strain evidence="3">Tcor2-1</strain>
        <tissue evidence="3">Whole body</tissue>
    </source>
</reference>
<dbReference type="InterPro" id="IPR003006">
    <property type="entry name" value="Ig/MHC_CS"/>
</dbReference>
<evidence type="ECO:0000256" key="1">
    <source>
        <dbReference type="SAM" id="MobiDB-lite"/>
    </source>
</evidence>
<accession>A0A195E537</accession>
<organism evidence="3 4">
    <name type="scientific">Trachymyrmex cornetzi</name>
    <dbReference type="NCBI Taxonomy" id="471704"/>
    <lineage>
        <taxon>Eukaryota</taxon>
        <taxon>Metazoa</taxon>
        <taxon>Ecdysozoa</taxon>
        <taxon>Arthropoda</taxon>
        <taxon>Hexapoda</taxon>
        <taxon>Insecta</taxon>
        <taxon>Pterygota</taxon>
        <taxon>Neoptera</taxon>
        <taxon>Endopterygota</taxon>
        <taxon>Hymenoptera</taxon>
        <taxon>Apocrita</taxon>
        <taxon>Aculeata</taxon>
        <taxon>Formicoidea</taxon>
        <taxon>Formicidae</taxon>
        <taxon>Myrmicinae</taxon>
        <taxon>Trachymyrmex</taxon>
    </lineage>
</organism>
<dbReference type="PROSITE" id="PS00290">
    <property type="entry name" value="IG_MHC"/>
    <property type="match status" value="1"/>
</dbReference>
<gene>
    <name evidence="3" type="ORF">ALC57_07739</name>
</gene>
<dbReference type="Gene3D" id="1.20.58.1610">
    <property type="entry name" value="NADH:ubiquinone/plastoquinone oxidoreductase, chain 3"/>
    <property type="match status" value="1"/>
</dbReference>
<sequence>SLVINDLPRRGKKWLDRLLAATGRDESCLRSRYDWHVIRALIQYLGHERIPFSIQFFIIKLIFLIFNIEITLLPLIYLSIIFNWKLAELGCDSFLFLFVAQSPTPTINSLVEGAARIADARGVHAGGVAASTFSSSSSLRLKFSLSGSGLYFSCSVMHVRLMIPAEPARLRVSTSRVIRGEALGPQDEDVGRNTRDEEEQEVLAAIQLGDLFASLSVFTSPPSGYEMSTERDRTRNSEKRRRRGYTVRKAGVLAG</sequence>
<feature type="non-terminal residue" evidence="3">
    <location>
        <position position="1"/>
    </location>
</feature>
<dbReference type="InterPro" id="IPR038430">
    <property type="entry name" value="NDAH_ubi_oxred_su3_sf"/>
</dbReference>
<feature type="region of interest" description="Disordered" evidence="1">
    <location>
        <begin position="222"/>
        <end position="244"/>
    </location>
</feature>
<name>A0A195E537_9HYME</name>
<evidence type="ECO:0000313" key="3">
    <source>
        <dbReference type="EMBL" id="KYN19969.1"/>
    </source>
</evidence>
<dbReference type="AlphaFoldDB" id="A0A195E537"/>
<dbReference type="EMBL" id="KQ979657">
    <property type="protein sequence ID" value="KYN19969.1"/>
    <property type="molecule type" value="Genomic_DNA"/>
</dbReference>
<feature type="compositionally biased region" description="Basic and acidic residues" evidence="1">
    <location>
        <begin position="228"/>
        <end position="237"/>
    </location>
</feature>
<dbReference type="Proteomes" id="UP000078492">
    <property type="component" value="Unassembled WGS sequence"/>
</dbReference>
<keyword evidence="2" id="KW-1133">Transmembrane helix</keyword>
<evidence type="ECO:0000256" key="2">
    <source>
        <dbReference type="SAM" id="Phobius"/>
    </source>
</evidence>